<dbReference type="CDD" id="cd07505">
    <property type="entry name" value="HAD_BPGM-like"/>
    <property type="match status" value="1"/>
</dbReference>
<reference evidence="1" key="1">
    <citation type="submission" date="2023-07" db="EMBL/GenBank/DDBJ databases">
        <title>Genomic Encyclopedia of Type Strains, Phase IV (KMG-IV): sequencing the most valuable type-strain genomes for metagenomic binning, comparative biology and taxonomic classification.</title>
        <authorList>
            <person name="Goeker M."/>
        </authorList>
    </citation>
    <scope>NUCLEOTIDE SEQUENCE</scope>
    <source>
        <strain evidence="1">DSM 19659</strain>
    </source>
</reference>
<dbReference type="PRINTS" id="PR00413">
    <property type="entry name" value="HADHALOGNASE"/>
</dbReference>
<dbReference type="Gene3D" id="3.40.50.1000">
    <property type="entry name" value="HAD superfamily/HAD-like"/>
    <property type="match status" value="1"/>
</dbReference>
<dbReference type="InterPro" id="IPR051806">
    <property type="entry name" value="HAD-like_SPP"/>
</dbReference>
<keyword evidence="1" id="KW-0378">Hydrolase</keyword>
<dbReference type="SFLD" id="SFLDS00003">
    <property type="entry name" value="Haloacid_Dehalogenase"/>
    <property type="match status" value="1"/>
</dbReference>
<dbReference type="PANTHER" id="PTHR43481:SF4">
    <property type="entry name" value="GLYCEROL-1-PHOSPHATE PHOSPHOHYDROLASE 1-RELATED"/>
    <property type="match status" value="1"/>
</dbReference>
<dbReference type="InterPro" id="IPR023214">
    <property type="entry name" value="HAD_sf"/>
</dbReference>
<keyword evidence="2" id="KW-1185">Reference proteome</keyword>
<dbReference type="SFLD" id="SFLDG01129">
    <property type="entry name" value="C1.5:_HAD__Beta-PGM__Phosphata"/>
    <property type="match status" value="1"/>
</dbReference>
<dbReference type="Gene3D" id="1.10.150.240">
    <property type="entry name" value="Putative phosphatase, domain 2"/>
    <property type="match status" value="1"/>
</dbReference>
<dbReference type="Pfam" id="PF00702">
    <property type="entry name" value="Hydrolase"/>
    <property type="match status" value="1"/>
</dbReference>
<dbReference type="RefSeq" id="WP_307254434.1">
    <property type="nucleotide sequence ID" value="NZ_JAUSTO010000007.1"/>
</dbReference>
<comment type="caution">
    <text evidence="1">The sequence shown here is derived from an EMBL/GenBank/DDBJ whole genome shotgun (WGS) entry which is preliminary data.</text>
</comment>
<dbReference type="PANTHER" id="PTHR43481">
    <property type="entry name" value="FRUCTOSE-1-PHOSPHATE PHOSPHATASE"/>
    <property type="match status" value="1"/>
</dbReference>
<dbReference type="AlphaFoldDB" id="A0AAE4AM07"/>
<sequence>MNRGPFKAVLFDMDGVIIDTERVHQEGWQYACDMQGLKLRRSFVAKLCGANREYQKILFREEYGAAVDYAAIRKLRQDYCAVQFERDGIPVKTGYRELTDWLRERGIRRALCTSTQLPVAEQELAVAGVPFDFDAAVTGMEPERSKPEPDVFLLGAKKLGVQPEECIVLEDSPNGVHAGFAAGCRVIMIPDTFPATEELRHMAFSVCANLLEARELLITIMGHI</sequence>
<dbReference type="Proteomes" id="UP001241537">
    <property type="component" value="Unassembled WGS sequence"/>
</dbReference>
<organism evidence="1 2">
    <name type="scientific">Moryella indoligenes</name>
    <dbReference type="NCBI Taxonomy" id="371674"/>
    <lineage>
        <taxon>Bacteria</taxon>
        <taxon>Bacillati</taxon>
        <taxon>Bacillota</taxon>
        <taxon>Clostridia</taxon>
        <taxon>Lachnospirales</taxon>
        <taxon>Lachnospiraceae</taxon>
        <taxon>Moryella</taxon>
    </lineage>
</organism>
<protein>
    <submittedName>
        <fullName evidence="1">HAD superfamily hydrolase (TIGR01509 family)</fullName>
    </submittedName>
</protein>
<proteinExistence type="predicted"/>
<accession>A0AAE4AM07</accession>
<name>A0AAE4AM07_9FIRM</name>
<gene>
    <name evidence="1" type="ORF">J2S20_001345</name>
</gene>
<dbReference type="NCBIfam" id="TIGR01509">
    <property type="entry name" value="HAD-SF-IA-v3"/>
    <property type="match status" value="1"/>
</dbReference>
<dbReference type="InterPro" id="IPR006439">
    <property type="entry name" value="HAD-SF_hydro_IA"/>
</dbReference>
<dbReference type="InterPro" id="IPR036412">
    <property type="entry name" value="HAD-like_sf"/>
</dbReference>
<dbReference type="EMBL" id="JAUSTO010000007">
    <property type="protein sequence ID" value="MDQ0152651.1"/>
    <property type="molecule type" value="Genomic_DNA"/>
</dbReference>
<dbReference type="InterPro" id="IPR023198">
    <property type="entry name" value="PGP-like_dom2"/>
</dbReference>
<evidence type="ECO:0000313" key="1">
    <source>
        <dbReference type="EMBL" id="MDQ0152651.1"/>
    </source>
</evidence>
<dbReference type="GO" id="GO:0050308">
    <property type="term" value="F:sugar-phosphatase activity"/>
    <property type="evidence" value="ECO:0007669"/>
    <property type="project" value="TreeGrafter"/>
</dbReference>
<evidence type="ECO:0000313" key="2">
    <source>
        <dbReference type="Proteomes" id="UP001241537"/>
    </source>
</evidence>
<dbReference type="SUPFAM" id="SSF56784">
    <property type="entry name" value="HAD-like"/>
    <property type="match status" value="1"/>
</dbReference>
<dbReference type="SFLD" id="SFLDG01135">
    <property type="entry name" value="C1.5.6:_HAD__Beta-PGM__Phospha"/>
    <property type="match status" value="1"/>
</dbReference>